<feature type="region of interest" description="Disordered" evidence="1">
    <location>
        <begin position="470"/>
        <end position="498"/>
    </location>
</feature>
<sequence>MQLNSGYIAIVDDDSSGHVHSSFEGDSSDTDINATLTIKGLPRDTEEEIVNYSDKNRSIRTRDRSTAEIKIIDETLGSLIIWTKISVAVFKSKDLFLRALKEFLDKTFSYFQLENGNDIDITVTIEIDEEELNVNDMDDFFRCGICSKELYALAAFEYHKRKSVIEGLQETTRIFHCRQKSKSQKTKENNAQRGKNRITDTSNRESNAANSRHNLPKVTSLIQPLGNPRLQMYQHADTEVDTSTRSFNDQLPSMQHIAGFEDNVTCEESDKSMVSHATSDTDNKNIQQTELQSENYVQRRADEKFSSAQHTQVEEYDSSDDKCDVNITNVNVNDVLKFLIRTFCGGCSFKEFMRRSDTDNARVSGVDHLFGFKERQSHISLRDDTKRSPFSQDGLAIEESFTSSNNDELSKHLAIALSLDDYSYDSMIGLDAGIWTIGDEKETKKLHHRFNMTEKIKNILQSNISDFLDLPGTETKSHQSDSTDDNECPSSSLIQKPT</sequence>
<evidence type="ECO:0000313" key="2">
    <source>
        <dbReference type="EMBL" id="CAG2221639.1"/>
    </source>
</evidence>
<reference evidence="2" key="1">
    <citation type="submission" date="2021-03" db="EMBL/GenBank/DDBJ databases">
        <authorList>
            <person name="Bekaert M."/>
        </authorList>
    </citation>
    <scope>NUCLEOTIDE SEQUENCE</scope>
</reference>
<feature type="compositionally biased region" description="Polar residues" evidence="1">
    <location>
        <begin position="191"/>
        <end position="213"/>
    </location>
</feature>
<dbReference type="Proteomes" id="UP000683360">
    <property type="component" value="Unassembled WGS sequence"/>
</dbReference>
<accession>A0A8S3SKJ6</accession>
<gene>
    <name evidence="2" type="ORF">MEDL_35006</name>
</gene>
<evidence type="ECO:0000313" key="3">
    <source>
        <dbReference type="Proteomes" id="UP000683360"/>
    </source>
</evidence>
<dbReference type="AlphaFoldDB" id="A0A8S3SKJ6"/>
<evidence type="ECO:0000256" key="1">
    <source>
        <dbReference type="SAM" id="MobiDB-lite"/>
    </source>
</evidence>
<organism evidence="2 3">
    <name type="scientific">Mytilus edulis</name>
    <name type="common">Blue mussel</name>
    <dbReference type="NCBI Taxonomy" id="6550"/>
    <lineage>
        <taxon>Eukaryota</taxon>
        <taxon>Metazoa</taxon>
        <taxon>Spiralia</taxon>
        <taxon>Lophotrochozoa</taxon>
        <taxon>Mollusca</taxon>
        <taxon>Bivalvia</taxon>
        <taxon>Autobranchia</taxon>
        <taxon>Pteriomorphia</taxon>
        <taxon>Mytilida</taxon>
        <taxon>Mytiloidea</taxon>
        <taxon>Mytilidae</taxon>
        <taxon>Mytilinae</taxon>
        <taxon>Mytilus</taxon>
    </lineage>
</organism>
<protein>
    <submittedName>
        <fullName evidence="2">Uncharacterized protein</fullName>
    </submittedName>
</protein>
<feature type="compositionally biased region" description="Polar residues" evidence="1">
    <location>
        <begin position="488"/>
        <end position="498"/>
    </location>
</feature>
<feature type="region of interest" description="Disordered" evidence="1">
    <location>
        <begin position="179"/>
        <end position="217"/>
    </location>
</feature>
<keyword evidence="3" id="KW-1185">Reference proteome</keyword>
<proteinExistence type="predicted"/>
<dbReference type="EMBL" id="CAJPWZ010001685">
    <property type="protein sequence ID" value="CAG2221639.1"/>
    <property type="molecule type" value="Genomic_DNA"/>
</dbReference>
<name>A0A8S3SKJ6_MYTED</name>
<comment type="caution">
    <text evidence="2">The sequence shown here is derived from an EMBL/GenBank/DDBJ whole genome shotgun (WGS) entry which is preliminary data.</text>
</comment>